<organism evidence="3 4">
    <name type="scientific">Bos mutus</name>
    <name type="common">wild yak</name>
    <dbReference type="NCBI Taxonomy" id="72004"/>
    <lineage>
        <taxon>Eukaryota</taxon>
        <taxon>Metazoa</taxon>
        <taxon>Chordata</taxon>
        <taxon>Craniata</taxon>
        <taxon>Vertebrata</taxon>
        <taxon>Euteleostomi</taxon>
        <taxon>Mammalia</taxon>
        <taxon>Eutheria</taxon>
        <taxon>Laurasiatheria</taxon>
        <taxon>Artiodactyla</taxon>
        <taxon>Ruminantia</taxon>
        <taxon>Pecora</taxon>
        <taxon>Bovidae</taxon>
        <taxon>Bovinae</taxon>
        <taxon>Bos</taxon>
    </lineage>
</organism>
<dbReference type="EMBL" id="VBQZ03000006">
    <property type="protein sequence ID" value="MXQ80993.1"/>
    <property type="molecule type" value="Genomic_DNA"/>
</dbReference>
<keyword evidence="4" id="KW-1185">Reference proteome</keyword>
<evidence type="ECO:0000313" key="4">
    <source>
        <dbReference type="Proteomes" id="UP000322234"/>
    </source>
</evidence>
<dbReference type="Proteomes" id="UP000322234">
    <property type="component" value="Unassembled WGS sequence"/>
</dbReference>
<gene>
    <name evidence="3" type="ORF">E5288_WYG012657</name>
</gene>
<feature type="compositionally biased region" description="Basic and acidic residues" evidence="1">
    <location>
        <begin position="111"/>
        <end position="123"/>
    </location>
</feature>
<evidence type="ECO:0000259" key="2">
    <source>
        <dbReference type="Pfam" id="PF25526"/>
    </source>
</evidence>
<comment type="caution">
    <text evidence="3">The sequence shown here is derived from an EMBL/GenBank/DDBJ whole genome shotgun (WGS) entry which is preliminary data.</text>
</comment>
<reference evidence="3" key="1">
    <citation type="submission" date="2019-10" db="EMBL/GenBank/DDBJ databases">
        <title>The sequence and de novo assembly of the wild yak genome.</title>
        <authorList>
            <person name="Liu Y."/>
        </authorList>
    </citation>
    <scope>NUCLEOTIDE SEQUENCE [LARGE SCALE GENOMIC DNA]</scope>
    <source>
        <strain evidence="3">WY2019</strain>
    </source>
</reference>
<evidence type="ECO:0000313" key="3">
    <source>
        <dbReference type="EMBL" id="MXQ80993.1"/>
    </source>
</evidence>
<feature type="region of interest" description="Disordered" evidence="1">
    <location>
        <begin position="100"/>
        <end position="129"/>
    </location>
</feature>
<dbReference type="AlphaFoldDB" id="A0A6B0R0A5"/>
<evidence type="ECO:0000256" key="1">
    <source>
        <dbReference type="SAM" id="MobiDB-lite"/>
    </source>
</evidence>
<protein>
    <recommendedName>
        <fullName evidence="2">Liprin-alpha CC2 domain-containing protein</fullName>
    </recommendedName>
</protein>
<dbReference type="Pfam" id="PF25526">
    <property type="entry name" value="LIP-1"/>
    <property type="match status" value="1"/>
</dbReference>
<proteinExistence type="predicted"/>
<dbReference type="InterPro" id="IPR057892">
    <property type="entry name" value="LIP-1_CC2"/>
</dbReference>
<name>A0A6B0R0A5_9CETA</name>
<accession>A0A6B0R0A5</accession>
<feature type="domain" description="Liprin-alpha CC2" evidence="2">
    <location>
        <begin position="76"/>
        <end position="105"/>
    </location>
</feature>
<sequence length="144" mass="16868">MRERLAILSTHVTELEDLYTAREDLIKSKEVSTKLQRGVCEIEAENHQLQELLEVAEQKLQQTLQIAEMLPKGEAETVDKLFSESKKRLQLYLKERMAALAEKSPRRSGKKQLEERQHDRDQLRLNLETLRAEQDQTRLRAFPS</sequence>